<dbReference type="InterPro" id="IPR027417">
    <property type="entry name" value="P-loop_NTPase"/>
</dbReference>
<dbReference type="Pfam" id="PF07683">
    <property type="entry name" value="CobW_C"/>
    <property type="match status" value="1"/>
</dbReference>
<dbReference type="SUPFAM" id="SSF52540">
    <property type="entry name" value="P-loop containing nucleoside triphosphate hydrolases"/>
    <property type="match status" value="1"/>
</dbReference>
<dbReference type="PANTHER" id="PTHR13748:SF62">
    <property type="entry name" value="COBW DOMAIN-CONTAINING PROTEIN"/>
    <property type="match status" value="1"/>
</dbReference>
<dbReference type="AlphaFoldDB" id="A0A812GHI7"/>
<dbReference type="GO" id="GO:0005737">
    <property type="term" value="C:cytoplasm"/>
    <property type="evidence" value="ECO:0007669"/>
    <property type="project" value="TreeGrafter"/>
</dbReference>
<dbReference type="OrthoDB" id="258627at2759"/>
<name>A0A812GHI7_9DINO</name>
<comment type="similarity">
    <text evidence="4">Belongs to the SIMIBI class G3E GTPase family. ZNG1 subfamily.</text>
</comment>
<evidence type="ECO:0000256" key="2">
    <source>
        <dbReference type="ARBA" id="ARBA00022801"/>
    </source>
</evidence>
<sequence length="461" mass="51255">MVLIEDFDEAGQGPAHNVYNTLGQRKLPVLILTGFLGAGKTTLLNYILQEQRDKKLAVIENEVGEVSVDDALLGDRVRNVDQDDIVVLDNGCVCCTIRADLVRALAAISERHRSGTALDGVVIELTGVADPAPVVQCFFMAEAVSEAFYVDNVVVLVDCKHALQQLAESQRDPANRGTAASQVAFSSMVLLNKTDLVDDSHVKRLEELIREMNPSSCILRCQQSRVDMSKLFNVAMFSLGRVLAEQYMDEEEFARFYEPKMDRAVSNVGIRCPGAANLFAFQALLDKYLGQEETAKDFLRVKGVLEIAGSSSKYVVQCVHMLRTTGFSDPWEQGQPRESRIIFIGRGMQARRQSLTDDFMKCLVAPLRFSLGSAVCVQVREEAACLEDHGHEAAHSHDHSHGCDGHRVWRQGVVLKHWDEHSAYRVRLLDGLEVLVPVDDAELIRSVQSIEQSHDDSTLWS</sequence>
<proteinExistence type="inferred from homology"/>
<dbReference type="SUPFAM" id="SSF90002">
    <property type="entry name" value="Hypothetical protein YjiA, C-terminal domain"/>
    <property type="match status" value="1"/>
</dbReference>
<evidence type="ECO:0000256" key="3">
    <source>
        <dbReference type="ARBA" id="ARBA00023186"/>
    </source>
</evidence>
<dbReference type="InterPro" id="IPR003495">
    <property type="entry name" value="CobW/HypB/UreG_nucleotide-bd"/>
</dbReference>
<evidence type="ECO:0000256" key="5">
    <source>
        <dbReference type="ARBA" id="ARBA00049117"/>
    </source>
</evidence>
<gene>
    <name evidence="8" type="primary">CBWD5</name>
    <name evidence="8" type="ORF">SNAT2548_LOCUS513</name>
</gene>
<evidence type="ECO:0000259" key="6">
    <source>
        <dbReference type="Pfam" id="PF02492"/>
    </source>
</evidence>
<dbReference type="Pfam" id="PF02492">
    <property type="entry name" value="cobW"/>
    <property type="match status" value="1"/>
</dbReference>
<dbReference type="InterPro" id="IPR051316">
    <property type="entry name" value="Zinc-reg_GTPase_activator"/>
</dbReference>
<keyword evidence="3" id="KW-0143">Chaperone</keyword>
<dbReference type="PANTHER" id="PTHR13748">
    <property type="entry name" value="COBW-RELATED"/>
    <property type="match status" value="1"/>
</dbReference>
<evidence type="ECO:0000256" key="1">
    <source>
        <dbReference type="ARBA" id="ARBA00022741"/>
    </source>
</evidence>
<dbReference type="InterPro" id="IPR036627">
    <property type="entry name" value="CobW-likC_sf"/>
</dbReference>
<organism evidence="8 9">
    <name type="scientific">Symbiodinium natans</name>
    <dbReference type="NCBI Taxonomy" id="878477"/>
    <lineage>
        <taxon>Eukaryota</taxon>
        <taxon>Sar</taxon>
        <taxon>Alveolata</taxon>
        <taxon>Dinophyceae</taxon>
        <taxon>Suessiales</taxon>
        <taxon>Symbiodiniaceae</taxon>
        <taxon>Symbiodinium</taxon>
    </lineage>
</organism>
<dbReference type="GO" id="GO:0000166">
    <property type="term" value="F:nucleotide binding"/>
    <property type="evidence" value="ECO:0007669"/>
    <property type="project" value="UniProtKB-KW"/>
</dbReference>
<dbReference type="Gene3D" id="3.40.50.300">
    <property type="entry name" value="P-loop containing nucleotide triphosphate hydrolases"/>
    <property type="match status" value="1"/>
</dbReference>
<keyword evidence="1" id="KW-0547">Nucleotide-binding</keyword>
<dbReference type="Proteomes" id="UP000604046">
    <property type="component" value="Unassembled WGS sequence"/>
</dbReference>
<evidence type="ECO:0000313" key="8">
    <source>
        <dbReference type="EMBL" id="CAE6922441.1"/>
    </source>
</evidence>
<dbReference type="GO" id="GO:0016787">
    <property type="term" value="F:hydrolase activity"/>
    <property type="evidence" value="ECO:0007669"/>
    <property type="project" value="UniProtKB-KW"/>
</dbReference>
<comment type="caution">
    <text evidence="8">The sequence shown here is derived from an EMBL/GenBank/DDBJ whole genome shotgun (WGS) entry which is preliminary data.</text>
</comment>
<dbReference type="InterPro" id="IPR011629">
    <property type="entry name" value="CobW-like_C"/>
</dbReference>
<evidence type="ECO:0000256" key="4">
    <source>
        <dbReference type="ARBA" id="ARBA00034320"/>
    </source>
</evidence>
<comment type="catalytic activity">
    <reaction evidence="5">
        <text>GTP + H2O = GDP + phosphate + H(+)</text>
        <dbReference type="Rhea" id="RHEA:19669"/>
        <dbReference type="ChEBI" id="CHEBI:15377"/>
        <dbReference type="ChEBI" id="CHEBI:15378"/>
        <dbReference type="ChEBI" id="CHEBI:37565"/>
        <dbReference type="ChEBI" id="CHEBI:43474"/>
        <dbReference type="ChEBI" id="CHEBI:58189"/>
    </reaction>
    <physiologicalReaction direction="left-to-right" evidence="5">
        <dbReference type="Rhea" id="RHEA:19670"/>
    </physiologicalReaction>
</comment>
<feature type="domain" description="CobW C-terminal" evidence="7">
    <location>
        <begin position="269"/>
        <end position="363"/>
    </location>
</feature>
<keyword evidence="2" id="KW-0378">Hydrolase</keyword>
<dbReference type="EMBL" id="CAJNDS010000025">
    <property type="protein sequence ID" value="CAE6922441.1"/>
    <property type="molecule type" value="Genomic_DNA"/>
</dbReference>
<protein>
    <submittedName>
        <fullName evidence="8">CBWD5 protein</fullName>
    </submittedName>
</protein>
<evidence type="ECO:0000313" key="9">
    <source>
        <dbReference type="Proteomes" id="UP000604046"/>
    </source>
</evidence>
<feature type="domain" description="CobW/HypB/UreG nucleotide-binding" evidence="6">
    <location>
        <begin position="28"/>
        <end position="217"/>
    </location>
</feature>
<accession>A0A812GHI7</accession>
<dbReference type="Gene3D" id="3.30.1220.10">
    <property type="entry name" value="CobW-like, C-terminal domain"/>
    <property type="match status" value="1"/>
</dbReference>
<reference evidence="8" key="1">
    <citation type="submission" date="2021-02" db="EMBL/GenBank/DDBJ databases">
        <authorList>
            <person name="Dougan E. K."/>
            <person name="Rhodes N."/>
            <person name="Thang M."/>
            <person name="Chan C."/>
        </authorList>
    </citation>
    <scope>NUCLEOTIDE SEQUENCE</scope>
</reference>
<evidence type="ECO:0000259" key="7">
    <source>
        <dbReference type="Pfam" id="PF07683"/>
    </source>
</evidence>
<dbReference type="CDD" id="cd03112">
    <property type="entry name" value="CobW-like"/>
    <property type="match status" value="1"/>
</dbReference>
<keyword evidence="9" id="KW-1185">Reference proteome</keyword>